<keyword evidence="3" id="KW-1185">Reference proteome</keyword>
<sequence length="198" mass="20632">MTRQHLSSRVGSCHSHHPARARTGPHPGAGQALPAAPSHAGAWTDGTVTVNINSIRLAALPVALLLSPALACAPAHGQSLATQKVQRAMDVLRLKPDLASKACLDKLEDLHKMEKVIEDAGESAHNPNLSLAHDIMESDYEDATESCVPDAAKLCAAPGKLASANQKKLCDSLDAIMSVDGSDEGEEVVTPPEGTASD</sequence>
<feature type="region of interest" description="Disordered" evidence="1">
    <location>
        <begin position="1"/>
        <end position="38"/>
    </location>
</feature>
<name>A0A4P5NS63_9PROT</name>
<evidence type="ECO:0000313" key="3">
    <source>
        <dbReference type="Proteomes" id="UP000315095"/>
    </source>
</evidence>
<dbReference type="AlphaFoldDB" id="A0A4P5NS63"/>
<evidence type="ECO:0000256" key="1">
    <source>
        <dbReference type="SAM" id="MobiDB-lite"/>
    </source>
</evidence>
<accession>A0A4V0WNS4</accession>
<comment type="caution">
    <text evidence="2">The sequence shown here is derived from an EMBL/GenBank/DDBJ whole genome shotgun (WGS) entry which is preliminary data.</text>
</comment>
<reference evidence="3" key="1">
    <citation type="submission" date="2017-01" db="EMBL/GenBank/DDBJ databases">
        <title>Komagataeibacter sp. MSKU9 whole genome sequencing project.</title>
        <authorList>
            <person name="Matsutani M."/>
            <person name="Naloka K."/>
            <person name="Theeragool G."/>
            <person name="Yakushi T."/>
            <person name="Matsushita K."/>
        </authorList>
    </citation>
    <scope>NUCLEOTIDE SEQUENCE [LARGE SCALE GENOMIC DNA]</scope>
    <source>
        <strain evidence="3">MSKU9</strain>
    </source>
</reference>
<dbReference type="EMBL" id="BDLU01000054">
    <property type="protein sequence ID" value="GCE84389.1"/>
    <property type="molecule type" value="Genomic_DNA"/>
</dbReference>
<evidence type="ECO:0000313" key="2">
    <source>
        <dbReference type="EMBL" id="GCE84389.1"/>
    </source>
</evidence>
<gene>
    <name evidence="2" type="ORF">MSKU9_2530</name>
</gene>
<dbReference type="RefSeq" id="WP_227001073.1">
    <property type="nucleotide sequence ID" value="NZ_BDLU01000054.1"/>
</dbReference>
<protein>
    <submittedName>
        <fullName evidence="2">Uncharacterized protein</fullName>
    </submittedName>
</protein>
<accession>A0A4P5NS63</accession>
<feature type="compositionally biased region" description="Polar residues" evidence="1">
    <location>
        <begin position="1"/>
        <end position="10"/>
    </location>
</feature>
<proteinExistence type="predicted"/>
<organism evidence="2 3">
    <name type="scientific">Komagataeibacter diospyri</name>
    <dbReference type="NCBI Taxonomy" id="1932662"/>
    <lineage>
        <taxon>Bacteria</taxon>
        <taxon>Pseudomonadati</taxon>
        <taxon>Pseudomonadota</taxon>
        <taxon>Alphaproteobacteria</taxon>
        <taxon>Acetobacterales</taxon>
        <taxon>Acetobacteraceae</taxon>
        <taxon>Komagataeibacter</taxon>
    </lineage>
</organism>
<dbReference type="Proteomes" id="UP000315095">
    <property type="component" value="Unassembled WGS sequence"/>
</dbReference>